<gene>
    <name evidence="1" type="ORF">HKD39_00005</name>
</gene>
<dbReference type="PANTHER" id="PTHR34309">
    <property type="entry name" value="SLR1406 PROTEIN"/>
    <property type="match status" value="1"/>
</dbReference>
<dbReference type="Gene3D" id="3.30.450.150">
    <property type="entry name" value="Haem-degrading domain"/>
    <property type="match status" value="1"/>
</dbReference>
<protein>
    <submittedName>
        <fullName evidence="1">Heme-binding protein</fullName>
    </submittedName>
</protein>
<evidence type="ECO:0000313" key="1">
    <source>
        <dbReference type="EMBL" id="NNG34125.1"/>
    </source>
</evidence>
<dbReference type="EMBL" id="JABEND010000001">
    <property type="protein sequence ID" value="NNG34125.1"/>
    <property type="molecule type" value="Genomic_DNA"/>
</dbReference>
<organism evidence="1 2">
    <name type="scientific">Nakamurella aerolata</name>
    <dbReference type="NCBI Taxonomy" id="1656892"/>
    <lineage>
        <taxon>Bacteria</taxon>
        <taxon>Bacillati</taxon>
        <taxon>Actinomycetota</taxon>
        <taxon>Actinomycetes</taxon>
        <taxon>Nakamurellales</taxon>
        <taxon>Nakamurellaceae</taxon>
        <taxon>Nakamurella</taxon>
    </lineage>
</organism>
<reference evidence="1 2" key="1">
    <citation type="submission" date="2020-05" db="EMBL/GenBank/DDBJ databases">
        <title>Nakamurella sp. DB0629 isolated from air conditioner.</title>
        <authorList>
            <person name="Kim D.H."/>
            <person name="Kim D.-U."/>
        </authorList>
    </citation>
    <scope>NUCLEOTIDE SEQUENCE [LARGE SCALE GENOMIC DNA]</scope>
    <source>
        <strain evidence="1 2">DB0629</strain>
    </source>
</reference>
<dbReference type="AlphaFoldDB" id="A0A849A0L4"/>
<dbReference type="PANTHER" id="PTHR34309:SF1">
    <property type="entry name" value="PROTEIN GLCG"/>
    <property type="match status" value="1"/>
</dbReference>
<comment type="caution">
    <text evidence="1">The sequence shown here is derived from an EMBL/GenBank/DDBJ whole genome shotgun (WGS) entry which is preliminary data.</text>
</comment>
<dbReference type="RefSeq" id="WP_171197816.1">
    <property type="nucleotide sequence ID" value="NZ_JABEND010000001.1"/>
</dbReference>
<sequence length="96" mass="9807">LVAHVRMDGAWLGSIDISINKAFTARAFDTATKDLGDLAQPGEQFYGIHASNDGRVMVFAGGIPLERDGQVVGAVGVSGGTGDQDQAVAEAAASAF</sequence>
<keyword evidence="2" id="KW-1185">Reference proteome</keyword>
<feature type="non-terminal residue" evidence="1">
    <location>
        <position position="1"/>
    </location>
</feature>
<dbReference type="Pfam" id="PF03928">
    <property type="entry name" value="HbpS-like"/>
    <property type="match status" value="1"/>
</dbReference>
<name>A0A849A0L4_9ACTN</name>
<proteinExistence type="predicted"/>
<accession>A0A849A0L4</accession>
<evidence type="ECO:0000313" key="2">
    <source>
        <dbReference type="Proteomes" id="UP000562984"/>
    </source>
</evidence>
<dbReference type="SUPFAM" id="SSF143744">
    <property type="entry name" value="GlcG-like"/>
    <property type="match status" value="1"/>
</dbReference>
<dbReference type="InterPro" id="IPR052517">
    <property type="entry name" value="GlcG_carb_metab_protein"/>
</dbReference>
<dbReference type="InterPro" id="IPR005624">
    <property type="entry name" value="PduO/GlcC-like"/>
</dbReference>
<dbReference type="Proteomes" id="UP000562984">
    <property type="component" value="Unassembled WGS sequence"/>
</dbReference>
<dbReference type="InterPro" id="IPR038084">
    <property type="entry name" value="PduO/GlcC-like_sf"/>
</dbReference>